<feature type="DNA-binding region" description="Homeobox" evidence="4">
    <location>
        <begin position="18"/>
        <end position="80"/>
    </location>
</feature>
<proteinExistence type="predicted"/>
<dbReference type="AlphaFoldDB" id="A0AAD5S4Z8"/>
<gene>
    <name evidence="7" type="ORF">HK097_001861</name>
</gene>
<dbReference type="InterPro" id="IPR050224">
    <property type="entry name" value="TALE_homeobox"/>
</dbReference>
<organism evidence="7 8">
    <name type="scientific">Rhizophlyctis rosea</name>
    <dbReference type="NCBI Taxonomy" id="64517"/>
    <lineage>
        <taxon>Eukaryota</taxon>
        <taxon>Fungi</taxon>
        <taxon>Fungi incertae sedis</taxon>
        <taxon>Chytridiomycota</taxon>
        <taxon>Chytridiomycota incertae sedis</taxon>
        <taxon>Chytridiomycetes</taxon>
        <taxon>Rhizophlyctidales</taxon>
        <taxon>Rhizophlyctidaceae</taxon>
        <taxon>Rhizophlyctis</taxon>
    </lineage>
</organism>
<keyword evidence="8" id="KW-1185">Reference proteome</keyword>
<dbReference type="InterPro" id="IPR001356">
    <property type="entry name" value="HD"/>
</dbReference>
<dbReference type="CDD" id="cd00086">
    <property type="entry name" value="homeodomain"/>
    <property type="match status" value="1"/>
</dbReference>
<name>A0AAD5S4Z8_9FUNG</name>
<dbReference type="PANTHER" id="PTHR11850">
    <property type="entry name" value="HOMEOBOX PROTEIN TRANSCRIPTION FACTORS"/>
    <property type="match status" value="1"/>
</dbReference>
<dbReference type="Pfam" id="PF05920">
    <property type="entry name" value="Homeobox_KN"/>
    <property type="match status" value="1"/>
</dbReference>
<dbReference type="InterPro" id="IPR009057">
    <property type="entry name" value="Homeodomain-like_sf"/>
</dbReference>
<reference evidence="7" key="1">
    <citation type="submission" date="2020-05" db="EMBL/GenBank/DDBJ databases">
        <title>Phylogenomic resolution of chytrid fungi.</title>
        <authorList>
            <person name="Stajich J.E."/>
            <person name="Amses K."/>
            <person name="Simmons R."/>
            <person name="Seto K."/>
            <person name="Myers J."/>
            <person name="Bonds A."/>
            <person name="Quandt C.A."/>
            <person name="Barry K."/>
            <person name="Liu P."/>
            <person name="Grigoriev I."/>
            <person name="Longcore J.E."/>
            <person name="James T.Y."/>
        </authorList>
    </citation>
    <scope>NUCLEOTIDE SEQUENCE</scope>
    <source>
        <strain evidence="7">JEL0318</strain>
    </source>
</reference>
<sequence>MLTTTPRDTSRRDSNGHTPLSRQNHAKAKVQILEKWFVDHLEYPYPTEEEKEELLDIAQMNRRQLDNWFINARRPERKEKFIARANAHKVPSPSSQPRKHSWESIPLESPPPSKRQKSIKPEDTTNIRPSSPIKLDADPAIKVDLNSTPTLIESVSIIKPNEDGAIPPPPLKKMKAHHYKEPRIIQMEVYPPINSASSIFATAPKAATAVSR</sequence>
<accession>A0AAD5S4Z8</accession>
<evidence type="ECO:0000256" key="5">
    <source>
        <dbReference type="SAM" id="MobiDB-lite"/>
    </source>
</evidence>
<keyword evidence="1 4" id="KW-0238">DNA-binding</keyword>
<keyword evidence="2 4" id="KW-0371">Homeobox</keyword>
<evidence type="ECO:0000256" key="1">
    <source>
        <dbReference type="ARBA" id="ARBA00023125"/>
    </source>
</evidence>
<dbReference type="SMART" id="SM00389">
    <property type="entry name" value="HOX"/>
    <property type="match status" value="1"/>
</dbReference>
<comment type="subcellular location">
    <subcellularLocation>
        <location evidence="4">Nucleus</location>
    </subcellularLocation>
</comment>
<feature type="region of interest" description="Disordered" evidence="5">
    <location>
        <begin position="1"/>
        <end position="26"/>
    </location>
</feature>
<evidence type="ECO:0000256" key="2">
    <source>
        <dbReference type="ARBA" id="ARBA00023155"/>
    </source>
</evidence>
<dbReference type="GO" id="GO:0005634">
    <property type="term" value="C:nucleus"/>
    <property type="evidence" value="ECO:0007669"/>
    <property type="project" value="UniProtKB-SubCell"/>
</dbReference>
<dbReference type="PROSITE" id="PS50071">
    <property type="entry name" value="HOMEOBOX_2"/>
    <property type="match status" value="1"/>
</dbReference>
<dbReference type="GO" id="GO:0003677">
    <property type="term" value="F:DNA binding"/>
    <property type="evidence" value="ECO:0007669"/>
    <property type="project" value="UniProtKB-UniRule"/>
</dbReference>
<keyword evidence="3 4" id="KW-0539">Nucleus</keyword>
<evidence type="ECO:0000313" key="7">
    <source>
        <dbReference type="EMBL" id="KAJ3042919.1"/>
    </source>
</evidence>
<feature type="region of interest" description="Disordered" evidence="5">
    <location>
        <begin position="85"/>
        <end position="133"/>
    </location>
</feature>
<evidence type="ECO:0000256" key="4">
    <source>
        <dbReference type="PROSITE-ProRule" id="PRU00108"/>
    </source>
</evidence>
<dbReference type="Gene3D" id="1.10.10.60">
    <property type="entry name" value="Homeodomain-like"/>
    <property type="match status" value="1"/>
</dbReference>
<dbReference type="InterPro" id="IPR008422">
    <property type="entry name" value="KN_HD"/>
</dbReference>
<protein>
    <recommendedName>
        <fullName evidence="6">Homeobox domain-containing protein</fullName>
    </recommendedName>
</protein>
<dbReference type="GO" id="GO:0006355">
    <property type="term" value="P:regulation of DNA-templated transcription"/>
    <property type="evidence" value="ECO:0007669"/>
    <property type="project" value="InterPro"/>
</dbReference>
<feature type="domain" description="Homeobox" evidence="6">
    <location>
        <begin position="16"/>
        <end position="79"/>
    </location>
</feature>
<evidence type="ECO:0000256" key="3">
    <source>
        <dbReference type="ARBA" id="ARBA00023242"/>
    </source>
</evidence>
<dbReference type="EMBL" id="JADGJD010001385">
    <property type="protein sequence ID" value="KAJ3042919.1"/>
    <property type="molecule type" value="Genomic_DNA"/>
</dbReference>
<evidence type="ECO:0000313" key="8">
    <source>
        <dbReference type="Proteomes" id="UP001212841"/>
    </source>
</evidence>
<dbReference type="SUPFAM" id="SSF46689">
    <property type="entry name" value="Homeodomain-like"/>
    <property type="match status" value="1"/>
</dbReference>
<dbReference type="Proteomes" id="UP001212841">
    <property type="component" value="Unassembled WGS sequence"/>
</dbReference>
<comment type="caution">
    <text evidence="7">The sequence shown here is derived from an EMBL/GenBank/DDBJ whole genome shotgun (WGS) entry which is preliminary data.</text>
</comment>
<evidence type="ECO:0000259" key="6">
    <source>
        <dbReference type="PROSITE" id="PS50071"/>
    </source>
</evidence>